<comment type="caution">
    <text evidence="1">The sequence shown here is derived from an EMBL/GenBank/DDBJ whole genome shotgun (WGS) entry which is preliminary data.</text>
</comment>
<accession>A0AAW2TZI0</accession>
<protein>
    <submittedName>
        <fullName evidence="1">Uncharacterized protein</fullName>
    </submittedName>
</protein>
<name>A0AAW2TZI0_SESRA</name>
<evidence type="ECO:0000313" key="1">
    <source>
        <dbReference type="EMBL" id="KAL0409702.1"/>
    </source>
</evidence>
<dbReference type="AlphaFoldDB" id="A0AAW2TZI0"/>
<dbReference type="EMBL" id="JACGWJ010000007">
    <property type="protein sequence ID" value="KAL0409702.1"/>
    <property type="molecule type" value="Genomic_DNA"/>
</dbReference>
<proteinExistence type="predicted"/>
<sequence length="66" mass="7404">MDKRGREAKPNHDSLQKKLLNPIIRLTNVKFKSHEILFALGTGRHIVVTKAIKASSVIRRLGMKAA</sequence>
<reference evidence="1" key="2">
    <citation type="journal article" date="2024" name="Plant">
        <title>Genomic evolution and insights into agronomic trait innovations of Sesamum species.</title>
        <authorList>
            <person name="Miao H."/>
            <person name="Wang L."/>
            <person name="Qu L."/>
            <person name="Liu H."/>
            <person name="Sun Y."/>
            <person name="Le M."/>
            <person name="Wang Q."/>
            <person name="Wei S."/>
            <person name="Zheng Y."/>
            <person name="Lin W."/>
            <person name="Duan Y."/>
            <person name="Cao H."/>
            <person name="Xiong S."/>
            <person name="Wang X."/>
            <person name="Wei L."/>
            <person name="Li C."/>
            <person name="Ma Q."/>
            <person name="Ju M."/>
            <person name="Zhao R."/>
            <person name="Li G."/>
            <person name="Mu C."/>
            <person name="Tian Q."/>
            <person name="Mei H."/>
            <person name="Zhang T."/>
            <person name="Gao T."/>
            <person name="Zhang H."/>
        </authorList>
    </citation>
    <scope>NUCLEOTIDE SEQUENCE</scope>
    <source>
        <strain evidence="1">G02</strain>
    </source>
</reference>
<reference evidence="1" key="1">
    <citation type="submission" date="2020-06" db="EMBL/GenBank/DDBJ databases">
        <authorList>
            <person name="Li T."/>
            <person name="Hu X."/>
            <person name="Zhang T."/>
            <person name="Song X."/>
            <person name="Zhang H."/>
            <person name="Dai N."/>
            <person name="Sheng W."/>
            <person name="Hou X."/>
            <person name="Wei L."/>
        </authorList>
    </citation>
    <scope>NUCLEOTIDE SEQUENCE</scope>
    <source>
        <strain evidence="1">G02</strain>
        <tissue evidence="1">Leaf</tissue>
    </source>
</reference>
<organism evidence="1">
    <name type="scientific">Sesamum radiatum</name>
    <name type="common">Black benniseed</name>
    <dbReference type="NCBI Taxonomy" id="300843"/>
    <lineage>
        <taxon>Eukaryota</taxon>
        <taxon>Viridiplantae</taxon>
        <taxon>Streptophyta</taxon>
        <taxon>Embryophyta</taxon>
        <taxon>Tracheophyta</taxon>
        <taxon>Spermatophyta</taxon>
        <taxon>Magnoliopsida</taxon>
        <taxon>eudicotyledons</taxon>
        <taxon>Gunneridae</taxon>
        <taxon>Pentapetalae</taxon>
        <taxon>asterids</taxon>
        <taxon>lamiids</taxon>
        <taxon>Lamiales</taxon>
        <taxon>Pedaliaceae</taxon>
        <taxon>Sesamum</taxon>
    </lineage>
</organism>
<gene>
    <name evidence="1" type="ORF">Sradi_1904600</name>
</gene>